<dbReference type="SUPFAM" id="SSF52540">
    <property type="entry name" value="P-loop containing nucleoside triphosphate hydrolases"/>
    <property type="match status" value="1"/>
</dbReference>
<dbReference type="OrthoDB" id="7687351at2"/>
<keyword evidence="2" id="KW-1185">Reference proteome</keyword>
<gene>
    <name evidence="1" type="ORF">SAMN05421795_10792</name>
</gene>
<dbReference type="STRING" id="407234.SAMN05421795_10792"/>
<evidence type="ECO:0000313" key="2">
    <source>
        <dbReference type="Proteomes" id="UP000186098"/>
    </source>
</evidence>
<dbReference type="RefSeq" id="WP_076366807.1">
    <property type="nucleotide sequence ID" value="NZ_FTOM01000007.1"/>
</dbReference>
<evidence type="ECO:0000313" key="1">
    <source>
        <dbReference type="EMBL" id="SIS85168.1"/>
    </source>
</evidence>
<accession>A0A1N7MGK6</accession>
<dbReference type="Gene3D" id="3.40.50.300">
    <property type="entry name" value="P-loop containing nucleotide triphosphate hydrolases"/>
    <property type="match status" value="1"/>
</dbReference>
<dbReference type="InterPro" id="IPR027417">
    <property type="entry name" value="P-loop_NTPase"/>
</dbReference>
<name>A0A1N7MGK6_9RHOB</name>
<sequence>MLVFWNQRLVLLSMPKTGSTALSVALEPLSAITVPRPPQLKHTHAQRYHRFVGPWLENSAGARFDVVALMREPVDWLGSWYRYRQREEIIGKPNSTGGVSFNEFVEAYMAPDRPPYANLGSQLSFVKMPDGSIGVDRLFCYEDIGRFVEFLEDRLDFAIHLPRVNVSPEGETALDPAVRARLAAHSAEEFALYERVKAGELS</sequence>
<dbReference type="Proteomes" id="UP000186098">
    <property type="component" value="Unassembled WGS sequence"/>
</dbReference>
<proteinExistence type="predicted"/>
<reference evidence="2" key="1">
    <citation type="submission" date="2017-01" db="EMBL/GenBank/DDBJ databases">
        <authorList>
            <person name="Varghese N."/>
            <person name="Submissions S."/>
        </authorList>
    </citation>
    <scope>NUCLEOTIDE SEQUENCE [LARGE SCALE GENOMIC DNA]</scope>
    <source>
        <strain evidence="2">DSM 18714</strain>
    </source>
</reference>
<protein>
    <recommendedName>
        <fullName evidence="3">Gamma-glutamyl kinase</fullName>
    </recommendedName>
</protein>
<dbReference type="EMBL" id="FTOM01000007">
    <property type="protein sequence ID" value="SIS85168.1"/>
    <property type="molecule type" value="Genomic_DNA"/>
</dbReference>
<evidence type="ECO:0008006" key="3">
    <source>
        <dbReference type="Google" id="ProtNLM"/>
    </source>
</evidence>
<dbReference type="AlphaFoldDB" id="A0A1N7MGK6"/>
<organism evidence="1 2">
    <name type="scientific">Phaeovulum vinaykumarii</name>
    <dbReference type="NCBI Taxonomy" id="407234"/>
    <lineage>
        <taxon>Bacteria</taxon>
        <taxon>Pseudomonadati</taxon>
        <taxon>Pseudomonadota</taxon>
        <taxon>Alphaproteobacteria</taxon>
        <taxon>Rhodobacterales</taxon>
        <taxon>Paracoccaceae</taxon>
        <taxon>Phaeovulum</taxon>
    </lineage>
</organism>